<dbReference type="PANTHER" id="PTHR46190">
    <property type="entry name" value="SI:CH211-201H21.5-RELATED"/>
    <property type="match status" value="1"/>
</dbReference>
<feature type="domain" description="Inosine/uridine-preferring nucleoside hydrolase" evidence="2">
    <location>
        <begin position="7"/>
        <end position="309"/>
    </location>
</feature>
<dbReference type="Gene3D" id="3.90.245.10">
    <property type="entry name" value="Ribonucleoside hydrolase-like"/>
    <property type="match status" value="1"/>
</dbReference>
<dbReference type="EMBL" id="DS985249">
    <property type="protein sequence ID" value="EDV22639.1"/>
    <property type="molecule type" value="Genomic_DNA"/>
</dbReference>
<dbReference type="CTD" id="6756395"/>
<dbReference type="STRING" id="10228.B3S4I6"/>
<dbReference type="InParanoid" id="B3S4I6"/>
<dbReference type="SUPFAM" id="SSF53590">
    <property type="entry name" value="Nucleoside hydrolase"/>
    <property type="match status" value="1"/>
</dbReference>
<comment type="similarity">
    <text evidence="1">Belongs to the IUNH family.</text>
</comment>
<gene>
    <name evidence="3" type="ORF">TRIADDRAFT_28800</name>
</gene>
<dbReference type="GO" id="GO:0016799">
    <property type="term" value="F:hydrolase activity, hydrolyzing N-glycosyl compounds"/>
    <property type="evidence" value="ECO:0007669"/>
    <property type="project" value="InterPro"/>
</dbReference>
<organism evidence="3 4">
    <name type="scientific">Trichoplax adhaerens</name>
    <name type="common">Trichoplax reptans</name>
    <dbReference type="NCBI Taxonomy" id="10228"/>
    <lineage>
        <taxon>Eukaryota</taxon>
        <taxon>Metazoa</taxon>
        <taxon>Placozoa</taxon>
        <taxon>Uniplacotomia</taxon>
        <taxon>Trichoplacea</taxon>
        <taxon>Trichoplacidae</taxon>
        <taxon>Trichoplax</taxon>
    </lineage>
</organism>
<dbReference type="InterPro" id="IPR001910">
    <property type="entry name" value="Inosine/uridine_hydrolase_dom"/>
</dbReference>
<dbReference type="PANTHER" id="PTHR46190:SF1">
    <property type="entry name" value="SI:CH211-201H21.5"/>
    <property type="match status" value="1"/>
</dbReference>
<evidence type="ECO:0000313" key="3">
    <source>
        <dbReference type="EMBL" id="EDV22639.1"/>
    </source>
</evidence>
<evidence type="ECO:0000256" key="1">
    <source>
        <dbReference type="ARBA" id="ARBA00009176"/>
    </source>
</evidence>
<reference evidence="3 4" key="1">
    <citation type="journal article" date="2008" name="Nature">
        <title>The Trichoplax genome and the nature of placozoans.</title>
        <authorList>
            <person name="Srivastava M."/>
            <person name="Begovic E."/>
            <person name="Chapman J."/>
            <person name="Putnam N.H."/>
            <person name="Hellsten U."/>
            <person name="Kawashima T."/>
            <person name="Kuo A."/>
            <person name="Mitros T."/>
            <person name="Salamov A."/>
            <person name="Carpenter M.L."/>
            <person name="Signorovitch A.Y."/>
            <person name="Moreno M.A."/>
            <person name="Kamm K."/>
            <person name="Grimwood J."/>
            <person name="Schmutz J."/>
            <person name="Shapiro H."/>
            <person name="Grigoriev I.V."/>
            <person name="Buss L.W."/>
            <person name="Schierwater B."/>
            <person name="Dellaporta S.L."/>
            <person name="Rokhsar D.S."/>
        </authorList>
    </citation>
    <scope>NUCLEOTIDE SEQUENCE [LARGE SCALE GENOMIC DNA]</scope>
    <source>
        <strain evidence="3 4">Grell-BS-1999</strain>
    </source>
</reference>
<proteinExistence type="inferred from homology"/>
<dbReference type="KEGG" id="tad:TRIADDRAFT_28800"/>
<evidence type="ECO:0000259" key="2">
    <source>
        <dbReference type="Pfam" id="PF01156"/>
    </source>
</evidence>
<dbReference type="PhylomeDB" id="B3S4I6"/>
<dbReference type="RefSeq" id="XP_002115183.1">
    <property type="nucleotide sequence ID" value="XM_002115147.1"/>
</dbReference>
<dbReference type="InterPro" id="IPR052775">
    <property type="entry name" value="IUN_hydrolase"/>
</dbReference>
<dbReference type="AlphaFoldDB" id="B3S4I6"/>
<dbReference type="Pfam" id="PF01156">
    <property type="entry name" value="IU_nuc_hydro"/>
    <property type="match status" value="1"/>
</dbReference>
<dbReference type="OMA" id="ARSPEYE"/>
<protein>
    <recommendedName>
        <fullName evidence="2">Inosine/uridine-preferring nucleoside hydrolase domain-containing protein</fullName>
    </recommendedName>
</protein>
<dbReference type="HOGENOM" id="CLU_036838_11_2_1"/>
<dbReference type="OrthoDB" id="432381at2759"/>
<accession>B3S4I6</accession>
<dbReference type="eggNOG" id="KOG2938">
    <property type="taxonomic scope" value="Eukaryota"/>
</dbReference>
<dbReference type="InterPro" id="IPR036452">
    <property type="entry name" value="Ribo_hydro-like"/>
</dbReference>
<dbReference type="Proteomes" id="UP000009022">
    <property type="component" value="Unassembled WGS sequence"/>
</dbReference>
<name>B3S4I6_TRIAD</name>
<sequence>MSDRYCIIDTDCGIDDSQAIMIAICQNVNILAITCVTGSVHVDQVVKNVAYVLKLCNRSDIPVYKGAAKPILGKPVYSTEFHGRDGLGDIPNREDDEAFLNQVLRNEDGISTLVRLVNDYEGRIDIASIAPLTNIALAQRLDSTFASKLSSITIMGGNHEGKGNTTPSAEFNFYSDPEAAHIVIKEFPSVCITRLVTWETALLHSVSWQWVCQWLTYRSEKGRFNHAVFSSNLKFYRSKLFTGMAICDPIVMALTFNPELIIKSAKVNAEVELIGRLSRGQLIVDWLEIDTSQTPRLEIILKLNIDAVKNMMITAAQN</sequence>
<evidence type="ECO:0000313" key="4">
    <source>
        <dbReference type="Proteomes" id="UP000009022"/>
    </source>
</evidence>
<keyword evidence="4" id="KW-1185">Reference proteome</keyword>
<dbReference type="CDD" id="cd02649">
    <property type="entry name" value="nuc_hydro_CeIAG"/>
    <property type="match status" value="1"/>
</dbReference>
<dbReference type="GeneID" id="6756395"/>